<name>A0A1A0DDY1_ACEPA</name>
<dbReference type="AlphaFoldDB" id="A0A1A0DDY1"/>
<sequence>MIDGTLFRSNRVDFMCFGTLPVQGLGPNGTERHEDWLCPH</sequence>
<proteinExistence type="predicted"/>
<protein>
    <submittedName>
        <fullName evidence="1">Uncharacterized protein</fullName>
    </submittedName>
</protein>
<evidence type="ECO:0000313" key="1">
    <source>
        <dbReference type="EMBL" id="OAZ73299.1"/>
    </source>
</evidence>
<accession>A0A1A0DDY1</accession>
<dbReference type="EMBL" id="LYUD01000097">
    <property type="protein sequence ID" value="OAZ73299.1"/>
    <property type="molecule type" value="Genomic_DNA"/>
</dbReference>
<dbReference type="Proteomes" id="UP000093796">
    <property type="component" value="Unassembled WGS sequence"/>
</dbReference>
<reference evidence="1 2" key="1">
    <citation type="submission" date="2016-05" db="EMBL/GenBank/DDBJ databases">
        <title>Genome sequencing of Acetobacter pasteurianus strain SRCM100623.</title>
        <authorList>
            <person name="Song Y.R."/>
        </authorList>
    </citation>
    <scope>NUCLEOTIDE SEQUENCE [LARGE SCALE GENOMIC DNA]</scope>
    <source>
        <strain evidence="1 2">SRCM100623</strain>
    </source>
</reference>
<evidence type="ECO:0000313" key="2">
    <source>
        <dbReference type="Proteomes" id="UP000093796"/>
    </source>
</evidence>
<comment type="caution">
    <text evidence="1">The sequence shown here is derived from an EMBL/GenBank/DDBJ whole genome shotgun (WGS) entry which is preliminary data.</text>
</comment>
<organism evidence="1 2">
    <name type="scientific">Acetobacter pasteurianus</name>
    <name type="common">Acetobacter turbidans</name>
    <dbReference type="NCBI Taxonomy" id="438"/>
    <lineage>
        <taxon>Bacteria</taxon>
        <taxon>Pseudomonadati</taxon>
        <taxon>Pseudomonadota</taxon>
        <taxon>Alphaproteobacteria</taxon>
        <taxon>Acetobacterales</taxon>
        <taxon>Acetobacteraceae</taxon>
        <taxon>Acetobacter</taxon>
    </lineage>
</organism>
<gene>
    <name evidence="1" type="ORF">SRCM100623_00893</name>
</gene>